<evidence type="ECO:0000256" key="3">
    <source>
        <dbReference type="ARBA" id="ARBA00022842"/>
    </source>
</evidence>
<evidence type="ECO:0000313" key="5">
    <source>
        <dbReference type="Proteomes" id="UP000254869"/>
    </source>
</evidence>
<dbReference type="PROSITE" id="PS00723">
    <property type="entry name" value="POLYPRENYL_SYNTHASE_1"/>
    <property type="match status" value="1"/>
</dbReference>
<dbReference type="STRING" id="1210086.GCA_001613105_03707"/>
<evidence type="ECO:0000256" key="1">
    <source>
        <dbReference type="ARBA" id="ARBA00005128"/>
    </source>
</evidence>
<dbReference type="Pfam" id="PF00348">
    <property type="entry name" value="polyprenyl_synt"/>
    <property type="match status" value="1"/>
</dbReference>
<evidence type="ECO:0000256" key="2">
    <source>
        <dbReference type="ARBA" id="ARBA00022723"/>
    </source>
</evidence>
<accession>A0A370HZC1</accession>
<dbReference type="InterPro" id="IPR000092">
    <property type="entry name" value="Polyprenyl_synt"/>
</dbReference>
<dbReference type="InterPro" id="IPR008949">
    <property type="entry name" value="Isoprenoid_synthase_dom_sf"/>
</dbReference>
<sequence>MELLHNFTLIHDDVMDGDHLRRGRATVWRVWGVGDAVLLGDALHALSTRVLIGGPDRVVVRAAALMASTALDLCAGQHFDCACEHGGGVEVADYLLMASGKTGALLGAACALLPVAPRDGWSSHRSATATGCRFQWGGL</sequence>
<reference evidence="4 5" key="1">
    <citation type="submission" date="2018-07" db="EMBL/GenBank/DDBJ databases">
        <title>Genomic Encyclopedia of Type Strains, Phase IV (KMG-IV): sequencing the most valuable type-strain genomes for metagenomic binning, comparative biology and taxonomic classification.</title>
        <authorList>
            <person name="Goeker M."/>
        </authorList>
    </citation>
    <scope>NUCLEOTIDE SEQUENCE [LARGE SCALE GENOMIC DNA]</scope>
    <source>
        <strain evidence="4 5">DSM 44290</strain>
    </source>
</reference>
<keyword evidence="2" id="KW-0479">Metal-binding</keyword>
<gene>
    <name evidence="4" type="ORF">DFR76_1094</name>
</gene>
<dbReference type="Proteomes" id="UP000254869">
    <property type="component" value="Unassembled WGS sequence"/>
</dbReference>
<dbReference type="AlphaFoldDB" id="A0A370HZC1"/>
<proteinExistence type="predicted"/>
<keyword evidence="5" id="KW-1185">Reference proteome</keyword>
<dbReference type="GO" id="GO:0008299">
    <property type="term" value="P:isoprenoid biosynthetic process"/>
    <property type="evidence" value="ECO:0007669"/>
    <property type="project" value="InterPro"/>
</dbReference>
<organism evidence="4 5">
    <name type="scientific">Nocardia pseudobrasiliensis</name>
    <dbReference type="NCBI Taxonomy" id="45979"/>
    <lineage>
        <taxon>Bacteria</taxon>
        <taxon>Bacillati</taxon>
        <taxon>Actinomycetota</taxon>
        <taxon>Actinomycetes</taxon>
        <taxon>Mycobacteriales</taxon>
        <taxon>Nocardiaceae</taxon>
        <taxon>Nocardia</taxon>
    </lineage>
</organism>
<dbReference type="InterPro" id="IPR033749">
    <property type="entry name" value="Polyprenyl_synt_CS"/>
</dbReference>
<keyword evidence="3" id="KW-0460">Magnesium</keyword>
<dbReference type="PANTHER" id="PTHR12001">
    <property type="entry name" value="GERANYLGERANYL PYROPHOSPHATE SYNTHASE"/>
    <property type="match status" value="1"/>
</dbReference>
<evidence type="ECO:0000313" key="4">
    <source>
        <dbReference type="EMBL" id="RDI63670.1"/>
    </source>
</evidence>
<dbReference type="PANTHER" id="PTHR12001:SF86">
    <property type="entry name" value="GERANYLGERANYL DIPHOSPHATE SYNTHASE"/>
    <property type="match status" value="1"/>
</dbReference>
<comment type="caution">
    <text evidence="4">The sequence shown here is derived from an EMBL/GenBank/DDBJ whole genome shotgun (WGS) entry which is preliminary data.</text>
</comment>
<dbReference type="EMBL" id="QQBC01000009">
    <property type="protein sequence ID" value="RDI63670.1"/>
    <property type="molecule type" value="Genomic_DNA"/>
</dbReference>
<dbReference type="SUPFAM" id="SSF48576">
    <property type="entry name" value="Terpenoid synthases"/>
    <property type="match status" value="1"/>
</dbReference>
<comment type="pathway">
    <text evidence="1">Isoprenoid biosynthesis.</text>
</comment>
<dbReference type="GO" id="GO:0046872">
    <property type="term" value="F:metal ion binding"/>
    <property type="evidence" value="ECO:0007669"/>
    <property type="project" value="UniProtKB-KW"/>
</dbReference>
<protein>
    <submittedName>
        <fullName evidence="4">Polyprenyl synthetase</fullName>
    </submittedName>
</protein>
<name>A0A370HZC1_9NOCA</name>
<dbReference type="Gene3D" id="1.10.600.10">
    <property type="entry name" value="Farnesyl Diphosphate Synthase"/>
    <property type="match status" value="1"/>
</dbReference>
<dbReference type="GO" id="GO:0004659">
    <property type="term" value="F:prenyltransferase activity"/>
    <property type="evidence" value="ECO:0007669"/>
    <property type="project" value="InterPro"/>
</dbReference>